<proteinExistence type="predicted"/>
<reference evidence="2 3" key="1">
    <citation type="journal article" date="2008" name="Proc. Natl. Acad. Sci. U.S.A.">
        <title>Niche adaptation and genome expansion in the chlorophyll d-producing cyanobacterium Acaryochloris marina.</title>
        <authorList>
            <person name="Swingley W.D."/>
            <person name="Chen M."/>
            <person name="Cheung P.C."/>
            <person name="Conrad A.L."/>
            <person name="Dejesa L.C."/>
            <person name="Hao J."/>
            <person name="Honchak B.M."/>
            <person name="Karbach L.E."/>
            <person name="Kurdoglu A."/>
            <person name="Lahiri S."/>
            <person name="Mastrian S.D."/>
            <person name="Miyashita H."/>
            <person name="Page L."/>
            <person name="Ramakrishna P."/>
            <person name="Satoh S."/>
            <person name="Sattley W.M."/>
            <person name="Shimada Y."/>
            <person name="Taylor H.L."/>
            <person name="Tomo T."/>
            <person name="Tsuchiya T."/>
            <person name="Wang Z.T."/>
            <person name="Raymond J."/>
            <person name="Mimuro M."/>
            <person name="Blankenship R.E."/>
            <person name="Touchman J.W."/>
        </authorList>
    </citation>
    <scope>NUCLEOTIDE SEQUENCE [LARGE SCALE GENOMIC DNA]</scope>
    <source>
        <strain evidence="3">MBIC 11017</strain>
    </source>
</reference>
<dbReference type="AlphaFoldDB" id="B0C3Z5"/>
<feature type="region of interest" description="Disordered" evidence="1">
    <location>
        <begin position="1"/>
        <end position="37"/>
    </location>
</feature>
<dbReference type="KEGG" id="amr:AM1_1218"/>
<gene>
    <name evidence="2" type="ordered locus">AM1_1218</name>
</gene>
<dbReference type="EMBL" id="CP000828">
    <property type="protein sequence ID" value="ABW26255.1"/>
    <property type="molecule type" value="Genomic_DNA"/>
</dbReference>
<keyword evidence="3" id="KW-1185">Reference proteome</keyword>
<protein>
    <submittedName>
        <fullName evidence="2">Uncharacterized protein</fullName>
    </submittedName>
</protein>
<evidence type="ECO:0000313" key="3">
    <source>
        <dbReference type="Proteomes" id="UP000000268"/>
    </source>
</evidence>
<evidence type="ECO:0000256" key="1">
    <source>
        <dbReference type="SAM" id="MobiDB-lite"/>
    </source>
</evidence>
<dbReference type="HOGENOM" id="CLU_3338718_0_0_3"/>
<name>B0C3Z5_ACAM1</name>
<dbReference type="Proteomes" id="UP000000268">
    <property type="component" value="Chromosome"/>
</dbReference>
<accession>B0C3Z5</accession>
<feature type="compositionally biased region" description="Basic and acidic residues" evidence="1">
    <location>
        <begin position="21"/>
        <end position="37"/>
    </location>
</feature>
<sequence>MQNGDYIEVLESPNSPNLKFVSDETSPREQAVEKVDT</sequence>
<dbReference type="STRING" id="329726.AM1_1218"/>
<evidence type="ECO:0000313" key="2">
    <source>
        <dbReference type="EMBL" id="ABW26255.1"/>
    </source>
</evidence>
<organism evidence="2 3">
    <name type="scientific">Acaryochloris marina (strain MBIC 11017)</name>
    <dbReference type="NCBI Taxonomy" id="329726"/>
    <lineage>
        <taxon>Bacteria</taxon>
        <taxon>Bacillati</taxon>
        <taxon>Cyanobacteriota</taxon>
        <taxon>Cyanophyceae</taxon>
        <taxon>Acaryochloridales</taxon>
        <taxon>Acaryochloridaceae</taxon>
        <taxon>Acaryochloris</taxon>
    </lineage>
</organism>